<keyword evidence="2" id="KW-0238">DNA-binding</keyword>
<keyword evidence="1" id="KW-0805">Transcription regulation</keyword>
<evidence type="ECO:0000256" key="2">
    <source>
        <dbReference type="ARBA" id="ARBA00023125"/>
    </source>
</evidence>
<feature type="compositionally biased region" description="Low complexity" evidence="6">
    <location>
        <begin position="162"/>
        <end position="173"/>
    </location>
</feature>
<accession>A0ABR3AT53</accession>
<protein>
    <recommendedName>
        <fullName evidence="13">Homeodomain-like DNA binding domain-containing transcription factor</fullName>
    </recommendedName>
</protein>
<feature type="compositionally biased region" description="Low complexity" evidence="6">
    <location>
        <begin position="408"/>
        <end position="417"/>
    </location>
</feature>
<feature type="domain" description="Myb-like" evidence="7">
    <location>
        <begin position="199"/>
        <end position="252"/>
    </location>
</feature>
<evidence type="ECO:0000256" key="4">
    <source>
        <dbReference type="ARBA" id="ARBA00023242"/>
    </source>
</evidence>
<name>A0ABR3AT53_PHYBL</name>
<dbReference type="SUPFAM" id="SSF46689">
    <property type="entry name" value="Homeodomain-like"/>
    <property type="match status" value="2"/>
</dbReference>
<proteinExistence type="predicted"/>
<evidence type="ECO:0000313" key="12">
    <source>
        <dbReference type="Proteomes" id="UP001448207"/>
    </source>
</evidence>
<dbReference type="Proteomes" id="UP001448207">
    <property type="component" value="Unassembled WGS sequence"/>
</dbReference>
<keyword evidence="12" id="KW-1185">Reference proteome</keyword>
<evidence type="ECO:0000256" key="5">
    <source>
        <dbReference type="PROSITE-ProRule" id="PRU00042"/>
    </source>
</evidence>
<dbReference type="PROSITE" id="PS50090">
    <property type="entry name" value="MYB_LIKE"/>
    <property type="match status" value="3"/>
</dbReference>
<feature type="domain" description="HTH myb-type" evidence="10">
    <location>
        <begin position="309"/>
        <end position="358"/>
    </location>
</feature>
<organism evidence="11 12">
    <name type="scientific">Phycomyces blakesleeanus</name>
    <dbReference type="NCBI Taxonomy" id="4837"/>
    <lineage>
        <taxon>Eukaryota</taxon>
        <taxon>Fungi</taxon>
        <taxon>Fungi incertae sedis</taxon>
        <taxon>Mucoromycota</taxon>
        <taxon>Mucoromycotina</taxon>
        <taxon>Mucoromycetes</taxon>
        <taxon>Mucorales</taxon>
        <taxon>Phycomycetaceae</taxon>
        <taxon>Phycomyces</taxon>
    </lineage>
</organism>
<keyword evidence="5" id="KW-0863">Zinc-finger</keyword>
<evidence type="ECO:0000259" key="10">
    <source>
        <dbReference type="PROSITE" id="PS51294"/>
    </source>
</evidence>
<feature type="domain" description="HTH myb-type" evidence="10">
    <location>
        <begin position="199"/>
        <end position="248"/>
    </location>
</feature>
<dbReference type="InterPro" id="IPR017884">
    <property type="entry name" value="SANT_dom"/>
</dbReference>
<feature type="compositionally biased region" description="Low complexity" evidence="6">
    <location>
        <begin position="531"/>
        <end position="548"/>
    </location>
</feature>
<feature type="domain" description="C2H2-type" evidence="8">
    <location>
        <begin position="460"/>
        <end position="485"/>
    </location>
</feature>
<dbReference type="InterPro" id="IPR013087">
    <property type="entry name" value="Znf_C2H2_type"/>
</dbReference>
<feature type="domain" description="Myb-like" evidence="7">
    <location>
        <begin position="253"/>
        <end position="303"/>
    </location>
</feature>
<dbReference type="InterPro" id="IPR017930">
    <property type="entry name" value="Myb_dom"/>
</dbReference>
<dbReference type="Gene3D" id="3.30.160.60">
    <property type="entry name" value="Classic Zinc Finger"/>
    <property type="match status" value="2"/>
</dbReference>
<dbReference type="InterPro" id="IPR051575">
    <property type="entry name" value="Myb-like_DNA-bd"/>
</dbReference>
<sequence>MVFGVKGLEGVAWDLKRHGMSPSFVPFSLSGQEGEPMTRPIDLLLSLQYHNLCYGQPRQQQDDDKQDLPIDYSYPNMTDAQTSSTHPQSLPTFAFLSQHHLPNQYSLASMRQTITRPDSPSLSHHFGTFSSMESHHDIVASFTQPSHPMTSYHPVDIGSIVHSPTTSTPDLPTTLPPLHPTSLTSLHPSLSTKKPNGFTKGQERAPWTSEEDNLLRLAVQLYGDKTEKWAKIAACVPGRTNKNCRKRWFHSLDPSLRKGTWTDEEDQLLREGVTKYPNQWSKIADMLEGRTDDQCAKRWRESLDPSIDRSDWSAEEDARLMEKYDLFGSQWQRIAQFFDGRPGLHCRNRWRKLQRMVQIKKQKESVATSTATSSFVNGLADQHYTRFQTPDASPPLSSPHSHNHAHAHANSNTHSHPQNQTQTHAPPLPLSSMLQDPSVLAQFSSSLSRVEDPHSDHSPYGCDMAGCYATFPQSSGLFLHMKTIHPCLDGIEKPYRCAMPNCAKRYKNINGLQYHLREAKGSSSHAVPDENSTSNSGSGSNTGPGSLNSRERPHHCQILGCKKSYRTPNGLRYHQQHGHNIIAPLSIDIQHRPHMPVGELRMRHDKWMDEVRSGF</sequence>
<reference evidence="11 12" key="1">
    <citation type="submission" date="2024-04" db="EMBL/GenBank/DDBJ databases">
        <title>Symmetric and asymmetric DNA N6-adenine methylation regulates different biological responses in Mucorales.</title>
        <authorList>
            <consortium name="Lawrence Berkeley National Laboratory"/>
            <person name="Lax C."/>
            <person name="Mondo S.J."/>
            <person name="Osorio-Concepcion M."/>
            <person name="Muszewska A."/>
            <person name="Corrochano-Luque M."/>
            <person name="Gutierrez G."/>
            <person name="Riley R."/>
            <person name="Lipzen A."/>
            <person name="Guo J."/>
            <person name="Hundley H."/>
            <person name="Amirebrahimi M."/>
            <person name="Ng V."/>
            <person name="Lorenzo-Gutierrez D."/>
            <person name="Binder U."/>
            <person name="Yang J."/>
            <person name="Song Y."/>
            <person name="Canovas D."/>
            <person name="Navarro E."/>
            <person name="Freitag M."/>
            <person name="Gabaldon T."/>
            <person name="Grigoriev I.V."/>
            <person name="Corrochano L.M."/>
            <person name="Nicolas F.E."/>
            <person name="Garre V."/>
        </authorList>
    </citation>
    <scope>NUCLEOTIDE SEQUENCE [LARGE SCALE GENOMIC DNA]</scope>
    <source>
        <strain evidence="11 12">L51</strain>
    </source>
</reference>
<evidence type="ECO:0000259" key="9">
    <source>
        <dbReference type="PROSITE" id="PS51293"/>
    </source>
</evidence>
<dbReference type="PROSITE" id="PS00028">
    <property type="entry name" value="ZINC_FINGER_C2H2_1"/>
    <property type="match status" value="2"/>
</dbReference>
<feature type="domain" description="SANT" evidence="9">
    <location>
        <begin position="256"/>
        <end position="304"/>
    </location>
</feature>
<evidence type="ECO:0000256" key="1">
    <source>
        <dbReference type="ARBA" id="ARBA00023015"/>
    </source>
</evidence>
<feature type="region of interest" description="Disordered" evidence="6">
    <location>
        <begin position="520"/>
        <end position="553"/>
    </location>
</feature>
<dbReference type="Gene3D" id="1.10.10.60">
    <property type="entry name" value="Homeodomain-like"/>
    <property type="match status" value="3"/>
</dbReference>
<keyword evidence="3" id="KW-0804">Transcription</keyword>
<feature type="domain" description="HTH myb-type" evidence="10">
    <location>
        <begin position="253"/>
        <end position="307"/>
    </location>
</feature>
<dbReference type="PROSITE" id="PS51294">
    <property type="entry name" value="HTH_MYB"/>
    <property type="match status" value="3"/>
</dbReference>
<evidence type="ECO:0000259" key="7">
    <source>
        <dbReference type="PROSITE" id="PS50090"/>
    </source>
</evidence>
<dbReference type="PANTHER" id="PTHR46621">
    <property type="entry name" value="SNRNA-ACTIVATING PROTEIN COMPLEX SUBUNIT 4"/>
    <property type="match status" value="1"/>
</dbReference>
<evidence type="ECO:0000313" key="11">
    <source>
        <dbReference type="EMBL" id="KAL0081162.1"/>
    </source>
</evidence>
<dbReference type="Pfam" id="PF00249">
    <property type="entry name" value="Myb_DNA-binding"/>
    <property type="match status" value="1"/>
</dbReference>
<dbReference type="InterPro" id="IPR009057">
    <property type="entry name" value="Homeodomain-like_sf"/>
</dbReference>
<dbReference type="InterPro" id="IPR001005">
    <property type="entry name" value="SANT/Myb"/>
</dbReference>
<feature type="domain" description="Myb-like" evidence="7">
    <location>
        <begin position="304"/>
        <end position="354"/>
    </location>
</feature>
<dbReference type="PANTHER" id="PTHR46621:SF1">
    <property type="entry name" value="SNRNA-ACTIVATING PROTEIN COMPLEX SUBUNIT 4"/>
    <property type="match status" value="1"/>
</dbReference>
<dbReference type="PROSITE" id="PS51293">
    <property type="entry name" value="SANT"/>
    <property type="match status" value="1"/>
</dbReference>
<dbReference type="CDD" id="cd00167">
    <property type="entry name" value="SANT"/>
    <property type="match status" value="2"/>
</dbReference>
<dbReference type="EMBL" id="JBCLYO010000018">
    <property type="protein sequence ID" value="KAL0081162.1"/>
    <property type="molecule type" value="Genomic_DNA"/>
</dbReference>
<keyword evidence="5" id="KW-0862">Zinc</keyword>
<keyword evidence="4" id="KW-0539">Nucleus</keyword>
<evidence type="ECO:0000259" key="8">
    <source>
        <dbReference type="PROSITE" id="PS50157"/>
    </source>
</evidence>
<dbReference type="Pfam" id="PF13921">
    <property type="entry name" value="Myb_DNA-bind_6"/>
    <property type="match status" value="1"/>
</dbReference>
<feature type="region of interest" description="Disordered" evidence="6">
    <location>
        <begin position="386"/>
        <end position="433"/>
    </location>
</feature>
<evidence type="ECO:0008006" key="13">
    <source>
        <dbReference type="Google" id="ProtNLM"/>
    </source>
</evidence>
<evidence type="ECO:0000256" key="3">
    <source>
        <dbReference type="ARBA" id="ARBA00023163"/>
    </source>
</evidence>
<evidence type="ECO:0000256" key="6">
    <source>
        <dbReference type="SAM" id="MobiDB-lite"/>
    </source>
</evidence>
<comment type="caution">
    <text evidence="11">The sequence shown here is derived from an EMBL/GenBank/DDBJ whole genome shotgun (WGS) entry which is preliminary data.</text>
</comment>
<feature type="region of interest" description="Disordered" evidence="6">
    <location>
        <begin position="160"/>
        <end position="207"/>
    </location>
</feature>
<dbReference type="SMART" id="SM00355">
    <property type="entry name" value="ZnF_C2H2"/>
    <property type="match status" value="3"/>
</dbReference>
<feature type="compositionally biased region" description="Low complexity" evidence="6">
    <location>
        <begin position="180"/>
        <end position="192"/>
    </location>
</feature>
<dbReference type="PROSITE" id="PS50157">
    <property type="entry name" value="ZINC_FINGER_C2H2_2"/>
    <property type="match status" value="1"/>
</dbReference>
<gene>
    <name evidence="11" type="ORF">J3Q64DRAFT_1701193</name>
</gene>
<keyword evidence="5" id="KW-0479">Metal-binding</keyword>
<dbReference type="SMART" id="SM00717">
    <property type="entry name" value="SANT"/>
    <property type="match status" value="3"/>
</dbReference>